<dbReference type="GO" id="GO:0006083">
    <property type="term" value="P:acetate metabolic process"/>
    <property type="evidence" value="ECO:0007669"/>
    <property type="project" value="InterPro"/>
</dbReference>
<gene>
    <name evidence="5" type="ORF">MMBEDHBC_00033</name>
</gene>
<dbReference type="InterPro" id="IPR038460">
    <property type="entry name" value="AcetylCoA_hyd_C_sf"/>
</dbReference>
<dbReference type="InterPro" id="IPR003702">
    <property type="entry name" value="ActCoA_hydro_N"/>
</dbReference>
<comment type="similarity">
    <text evidence="1">Belongs to the acetyl-CoA hydrolase/transferase family.</text>
</comment>
<dbReference type="PANTHER" id="PTHR21432:SF20">
    <property type="entry name" value="ACETYL-COA HYDROLASE"/>
    <property type="match status" value="1"/>
</dbReference>
<feature type="domain" description="Acetyl-CoA hydrolase/transferase N-terminal" evidence="3">
    <location>
        <begin position="4"/>
        <end position="186"/>
    </location>
</feature>
<dbReference type="EC" id="2.8.3.-" evidence="5"/>
<dbReference type="GO" id="GO:0008775">
    <property type="term" value="F:acetate CoA-transferase activity"/>
    <property type="evidence" value="ECO:0007669"/>
    <property type="project" value="InterPro"/>
</dbReference>
<name>A0A7G9Z144_9EURY</name>
<protein>
    <submittedName>
        <fullName evidence="5">Butyrate:acetyl-CoA coenzyme A-transferase</fullName>
        <ecNumber evidence="5">2.8.3.-</ecNumber>
    </submittedName>
</protein>
<dbReference type="SUPFAM" id="SSF100950">
    <property type="entry name" value="NagB/RpiA/CoA transferase-like"/>
    <property type="match status" value="2"/>
</dbReference>
<reference evidence="5" key="1">
    <citation type="submission" date="2020-06" db="EMBL/GenBank/DDBJ databases">
        <title>Unique genomic features of the anaerobic methanotrophic archaea.</title>
        <authorList>
            <person name="Chadwick G.L."/>
            <person name="Skennerton C.T."/>
            <person name="Laso-Perez R."/>
            <person name="Leu A.O."/>
            <person name="Speth D.R."/>
            <person name="Yu H."/>
            <person name="Morgan-Lang C."/>
            <person name="Hatzenpichler R."/>
            <person name="Goudeau D."/>
            <person name="Malmstrom R."/>
            <person name="Brazelton W.J."/>
            <person name="Woyke T."/>
            <person name="Hallam S.J."/>
            <person name="Tyson G.W."/>
            <person name="Wegener G."/>
            <person name="Boetius A."/>
            <person name="Orphan V."/>
        </authorList>
    </citation>
    <scope>NUCLEOTIDE SEQUENCE</scope>
</reference>
<accession>A0A7G9Z144</accession>
<dbReference type="AlphaFoldDB" id="A0A7G9Z144"/>
<dbReference type="Pfam" id="PF02550">
    <property type="entry name" value="AcetylCoA_hydro"/>
    <property type="match status" value="1"/>
</dbReference>
<evidence type="ECO:0000256" key="1">
    <source>
        <dbReference type="ARBA" id="ARBA00009632"/>
    </source>
</evidence>
<dbReference type="Gene3D" id="3.30.750.70">
    <property type="entry name" value="4-hydroxybutyrate coenzyme like domains"/>
    <property type="match status" value="1"/>
</dbReference>
<dbReference type="InterPro" id="IPR026888">
    <property type="entry name" value="AcetylCoA_hyd_C"/>
</dbReference>
<evidence type="ECO:0000256" key="2">
    <source>
        <dbReference type="ARBA" id="ARBA00022679"/>
    </source>
</evidence>
<dbReference type="EMBL" id="MT631556">
    <property type="protein sequence ID" value="QNO53978.1"/>
    <property type="molecule type" value="Genomic_DNA"/>
</dbReference>
<organism evidence="5">
    <name type="scientific">Candidatus Methanophagaceae archaeon ANME-1 ERB6</name>
    <dbReference type="NCBI Taxonomy" id="2759912"/>
    <lineage>
        <taxon>Archaea</taxon>
        <taxon>Methanobacteriati</taxon>
        <taxon>Methanobacteriota</taxon>
        <taxon>Stenosarchaea group</taxon>
        <taxon>Methanomicrobia</taxon>
        <taxon>Candidatus Methanophagales</taxon>
        <taxon>Candidatus Methanophagaceae</taxon>
    </lineage>
</organism>
<dbReference type="PANTHER" id="PTHR21432">
    <property type="entry name" value="ACETYL-COA HYDROLASE-RELATED"/>
    <property type="match status" value="1"/>
</dbReference>
<evidence type="ECO:0000259" key="4">
    <source>
        <dbReference type="Pfam" id="PF13336"/>
    </source>
</evidence>
<proteinExistence type="inferred from homology"/>
<dbReference type="Gene3D" id="3.40.1080.10">
    <property type="entry name" value="Glutaconate Coenzyme A-transferase"/>
    <property type="match status" value="1"/>
</dbReference>
<keyword evidence="2 5" id="KW-0808">Transferase</keyword>
<feature type="domain" description="Acetyl-CoA hydrolase/transferase C-terminal" evidence="4">
    <location>
        <begin position="276"/>
        <end position="429"/>
    </location>
</feature>
<evidence type="ECO:0000313" key="5">
    <source>
        <dbReference type="EMBL" id="QNO53978.1"/>
    </source>
</evidence>
<dbReference type="Pfam" id="PF13336">
    <property type="entry name" value="AcetylCoA_hyd_C"/>
    <property type="match status" value="1"/>
</dbReference>
<dbReference type="InterPro" id="IPR046433">
    <property type="entry name" value="ActCoA_hydro"/>
</dbReference>
<sequence length="435" mass="48244">MNTYTTEYRQKLTTPKKAVERIKSGDTIVHGLIIAEPPALLFAIADRAREGNLKDIEIFSFLPQEHAAKTVLAPDLCDCIQAYSWFVSGSDRALVKVGLNYFVPIYFHQLPRLLRDFMHIDVTITTVSPIDKAGYFSFGTANDYTSTAARHCKRLIVEVNENMPRVFGDSLIHISEVDAIVENHVPLLEMIPPEPKPEDAAIGRYVAELVPDGATIQLGIGSIPNAVARYLGGHNDLGIHSELFVPGMVNLIEKGVITGRKKTLHPRKNVFTVASGTKKMYEFMHDNPSMESYPASYVLNPAVIAKNDNMISINSILEVDLLGQCNAEFLAGSQFSGTGGHLDFVRGAFDSRGGKSILAFYSTARKGEVSRVVPRFETGTVVTTPRMETHYLVTEYGVVNLKGKSTRERARDIISIAHPKFRDDLLREAENMYLL</sequence>
<evidence type="ECO:0000259" key="3">
    <source>
        <dbReference type="Pfam" id="PF02550"/>
    </source>
</evidence>
<dbReference type="Gene3D" id="3.40.1080.20">
    <property type="entry name" value="Acetyl-CoA hydrolase/transferase C-terminal domain"/>
    <property type="match status" value="1"/>
</dbReference>
<dbReference type="InterPro" id="IPR037171">
    <property type="entry name" value="NagB/RpiA_transferase-like"/>
</dbReference>